<proteinExistence type="predicted"/>
<dbReference type="RefSeq" id="XP_022400343.1">
    <property type="nucleotide sequence ID" value="XM_022540752.1"/>
</dbReference>
<reference evidence="2" key="1">
    <citation type="journal article" date="2017" name="Genome Biol.">
        <title>Comparative genomics reveals high biological diversity and specific adaptations in the industrially and medically important fungal genus Aspergillus.</title>
        <authorList>
            <person name="de Vries R.P."/>
            <person name="Riley R."/>
            <person name="Wiebenga A."/>
            <person name="Aguilar-Osorio G."/>
            <person name="Amillis S."/>
            <person name="Uchima C.A."/>
            <person name="Anderluh G."/>
            <person name="Asadollahi M."/>
            <person name="Askin M."/>
            <person name="Barry K."/>
            <person name="Battaglia E."/>
            <person name="Bayram O."/>
            <person name="Benocci T."/>
            <person name="Braus-Stromeyer S.A."/>
            <person name="Caldana C."/>
            <person name="Canovas D."/>
            <person name="Cerqueira G.C."/>
            <person name="Chen F."/>
            <person name="Chen W."/>
            <person name="Choi C."/>
            <person name="Clum A."/>
            <person name="Dos Santos R.A."/>
            <person name="Damasio A.R."/>
            <person name="Diallinas G."/>
            <person name="Emri T."/>
            <person name="Fekete E."/>
            <person name="Flipphi M."/>
            <person name="Freyberg S."/>
            <person name="Gallo A."/>
            <person name="Gournas C."/>
            <person name="Habgood R."/>
            <person name="Hainaut M."/>
            <person name="Harispe M.L."/>
            <person name="Henrissat B."/>
            <person name="Hilden K.S."/>
            <person name="Hope R."/>
            <person name="Hossain A."/>
            <person name="Karabika E."/>
            <person name="Karaffa L."/>
            <person name="Karanyi Z."/>
            <person name="Krasevec N."/>
            <person name="Kuo A."/>
            <person name="Kusch H."/>
            <person name="LaButti K."/>
            <person name="Lagendijk E.L."/>
            <person name="Lapidus A."/>
            <person name="Levasseur A."/>
            <person name="Lindquist E."/>
            <person name="Lipzen A."/>
            <person name="Logrieco A.F."/>
            <person name="MacCabe A."/>
            <person name="Maekelae M.R."/>
            <person name="Malavazi I."/>
            <person name="Melin P."/>
            <person name="Meyer V."/>
            <person name="Mielnichuk N."/>
            <person name="Miskei M."/>
            <person name="Molnar A.P."/>
            <person name="Mule G."/>
            <person name="Ngan C.Y."/>
            <person name="Orejas M."/>
            <person name="Orosz E."/>
            <person name="Ouedraogo J.P."/>
            <person name="Overkamp K.M."/>
            <person name="Park H.-S."/>
            <person name="Perrone G."/>
            <person name="Piumi F."/>
            <person name="Punt P.J."/>
            <person name="Ram A.F."/>
            <person name="Ramon A."/>
            <person name="Rauscher S."/>
            <person name="Record E."/>
            <person name="Riano-Pachon D.M."/>
            <person name="Robert V."/>
            <person name="Roehrig J."/>
            <person name="Ruller R."/>
            <person name="Salamov A."/>
            <person name="Salih N.S."/>
            <person name="Samson R.A."/>
            <person name="Sandor E."/>
            <person name="Sanguinetti M."/>
            <person name="Schuetze T."/>
            <person name="Sepcic K."/>
            <person name="Shelest E."/>
            <person name="Sherlock G."/>
            <person name="Sophianopoulou V."/>
            <person name="Squina F.M."/>
            <person name="Sun H."/>
            <person name="Susca A."/>
            <person name="Todd R.B."/>
            <person name="Tsang A."/>
            <person name="Unkles S.E."/>
            <person name="van de Wiele N."/>
            <person name="van Rossen-Uffink D."/>
            <person name="Oliveira J.V."/>
            <person name="Vesth T.C."/>
            <person name="Visser J."/>
            <person name="Yu J.-H."/>
            <person name="Zhou M."/>
            <person name="Andersen M.R."/>
            <person name="Archer D.B."/>
            <person name="Baker S.E."/>
            <person name="Benoit I."/>
            <person name="Brakhage A.A."/>
            <person name="Braus G.H."/>
            <person name="Fischer R."/>
            <person name="Frisvad J.C."/>
            <person name="Goldman G.H."/>
            <person name="Houbraken J."/>
            <person name="Oakley B."/>
            <person name="Pocsi I."/>
            <person name="Scazzocchio C."/>
            <person name="Seiboth B."/>
            <person name="vanKuyk P.A."/>
            <person name="Wortman J."/>
            <person name="Dyer P.S."/>
            <person name="Grigoriev I.V."/>
        </authorList>
    </citation>
    <scope>NUCLEOTIDE SEQUENCE [LARGE SCALE GENOMIC DNA]</scope>
    <source>
        <strain evidence="2">CBS 516.65</strain>
    </source>
</reference>
<dbReference type="Proteomes" id="UP000184300">
    <property type="component" value="Unassembled WGS sequence"/>
</dbReference>
<evidence type="ECO:0000313" key="1">
    <source>
        <dbReference type="EMBL" id="OJJ83645.1"/>
    </source>
</evidence>
<accession>A0A1L9VIE2</accession>
<dbReference type="AlphaFoldDB" id="A0A1L9VIE2"/>
<dbReference type="Pfam" id="PF12311">
    <property type="entry name" value="DUF3632"/>
    <property type="match status" value="1"/>
</dbReference>
<dbReference type="VEuPathDB" id="FungiDB:ASPGLDRAFT_127923"/>
<keyword evidence="2" id="KW-1185">Reference proteome</keyword>
<dbReference type="EMBL" id="KV878899">
    <property type="protein sequence ID" value="OJJ83645.1"/>
    <property type="molecule type" value="Genomic_DNA"/>
</dbReference>
<protein>
    <submittedName>
        <fullName evidence="1">Uncharacterized protein</fullName>
    </submittedName>
</protein>
<evidence type="ECO:0000313" key="2">
    <source>
        <dbReference type="Proteomes" id="UP000184300"/>
    </source>
</evidence>
<dbReference type="OrthoDB" id="3350591at2759"/>
<sequence length="218" mass="25132">MDEWTAKYLEEWQVDFGDELNAEQSLRFIQDVLSALKQLPSSGVETVAPSVIATIKSQQDLEESLDYSQGVVFEAAISSPLDSSDLAQVTRLLVQELPHPRNEWFQRKFANNARERWNGPDQPGPEKDLDQCIQEWISLNIFVAHLTRVQAAPLEDFALRTLNRAFDPGSYLSNEVEYQVPAGAAWMRNWGKELYVWKFSAIKLGIDRARWNWWKRGF</sequence>
<name>A0A1L9VIE2_ASPGL</name>
<dbReference type="GeneID" id="34457013"/>
<gene>
    <name evidence="1" type="ORF">ASPGLDRAFT_127923</name>
</gene>
<dbReference type="InterPro" id="IPR022085">
    <property type="entry name" value="OpdG"/>
</dbReference>
<organism evidence="1 2">
    <name type="scientific">Aspergillus glaucus CBS 516.65</name>
    <dbReference type="NCBI Taxonomy" id="1160497"/>
    <lineage>
        <taxon>Eukaryota</taxon>
        <taxon>Fungi</taxon>
        <taxon>Dikarya</taxon>
        <taxon>Ascomycota</taxon>
        <taxon>Pezizomycotina</taxon>
        <taxon>Eurotiomycetes</taxon>
        <taxon>Eurotiomycetidae</taxon>
        <taxon>Eurotiales</taxon>
        <taxon>Aspergillaceae</taxon>
        <taxon>Aspergillus</taxon>
        <taxon>Aspergillus subgen. Aspergillus</taxon>
    </lineage>
</organism>